<organism evidence="1 2">
    <name type="scientific">Thamnocephalis sphaerospora</name>
    <dbReference type="NCBI Taxonomy" id="78915"/>
    <lineage>
        <taxon>Eukaryota</taxon>
        <taxon>Fungi</taxon>
        <taxon>Fungi incertae sedis</taxon>
        <taxon>Zoopagomycota</taxon>
        <taxon>Zoopagomycotina</taxon>
        <taxon>Zoopagomycetes</taxon>
        <taxon>Zoopagales</taxon>
        <taxon>Sigmoideomycetaceae</taxon>
        <taxon>Thamnocephalis</taxon>
    </lineage>
</organism>
<dbReference type="GO" id="GO:0000307">
    <property type="term" value="C:cyclin-dependent protein kinase holoenzyme complex"/>
    <property type="evidence" value="ECO:0007669"/>
    <property type="project" value="TreeGrafter"/>
</dbReference>
<protein>
    <recommendedName>
        <fullName evidence="3">Cyclin N-terminal domain-containing protein</fullName>
    </recommendedName>
</protein>
<dbReference type="GO" id="GO:0005634">
    <property type="term" value="C:nucleus"/>
    <property type="evidence" value="ECO:0007669"/>
    <property type="project" value="TreeGrafter"/>
</dbReference>
<dbReference type="PANTHER" id="PTHR15615:SF27">
    <property type="entry name" value="PHO85 CYCLIN CLG1"/>
    <property type="match status" value="1"/>
</dbReference>
<dbReference type="Proteomes" id="UP000271241">
    <property type="component" value="Unassembled WGS sequence"/>
</dbReference>
<gene>
    <name evidence="1" type="ORF">THASP1DRAFT_22966</name>
</gene>
<proteinExistence type="predicted"/>
<evidence type="ECO:0000313" key="2">
    <source>
        <dbReference type="Proteomes" id="UP000271241"/>
    </source>
</evidence>
<sequence length="426" mass="46282">MIAAATYPPQLPTIGYTAHSTTAGHGFYNQRPSTNGADHRAQKRWTMPMANVAALMANQMTPSRAMTELCAVALGVLYPNMLRSGERVEMRRFIQAILESSAVSADVVLLALYYLRQTAESEASVPLQRAVVVDAEGLRVDGGDCAVAPLPPTNDIAMRIRFVAALTCAHKFDADAAYTTRTWADLGGLDTPALVRAERHLLARLDFKLNVSRDALTHLRAEIERWMSSAASGYDKSQHAFYQQPSQHYPHHAHRVTGVPSRCPCTACAVYPADAVSPTTSPPCLGEAWSPVHDGAVAPYAFDMAWPTTPTGPVAAADDYFTAAHYRQHYVHPATATVVGGTHYYDMPQPYHHHHQAASPVAYAAPTAVIAMPEPSTTPTHHQQHPVWPGLAAYPAQHMSAMADCAFDLAFSHMAAMPQPVAFYAY</sequence>
<evidence type="ECO:0008006" key="3">
    <source>
        <dbReference type="Google" id="ProtNLM"/>
    </source>
</evidence>
<dbReference type="PANTHER" id="PTHR15615">
    <property type="match status" value="1"/>
</dbReference>
<dbReference type="EMBL" id="KZ992537">
    <property type="protein sequence ID" value="RKP09151.1"/>
    <property type="molecule type" value="Genomic_DNA"/>
</dbReference>
<evidence type="ECO:0000313" key="1">
    <source>
        <dbReference type="EMBL" id="RKP09151.1"/>
    </source>
</evidence>
<dbReference type="STRING" id="78915.A0A4P9XU93"/>
<reference evidence="2" key="1">
    <citation type="journal article" date="2018" name="Nat. Microbiol.">
        <title>Leveraging single-cell genomics to expand the fungal tree of life.</title>
        <authorList>
            <person name="Ahrendt S.R."/>
            <person name="Quandt C.A."/>
            <person name="Ciobanu D."/>
            <person name="Clum A."/>
            <person name="Salamov A."/>
            <person name="Andreopoulos B."/>
            <person name="Cheng J.F."/>
            <person name="Woyke T."/>
            <person name="Pelin A."/>
            <person name="Henrissat B."/>
            <person name="Reynolds N.K."/>
            <person name="Benny G.L."/>
            <person name="Smith M.E."/>
            <person name="James T.Y."/>
            <person name="Grigoriev I.V."/>
        </authorList>
    </citation>
    <scope>NUCLEOTIDE SEQUENCE [LARGE SCALE GENOMIC DNA]</scope>
    <source>
        <strain evidence="2">RSA 1356</strain>
    </source>
</reference>
<dbReference type="OrthoDB" id="244495at2759"/>
<name>A0A4P9XU93_9FUNG</name>
<accession>A0A4P9XU93</accession>
<dbReference type="GO" id="GO:0016538">
    <property type="term" value="F:cyclin-dependent protein serine/threonine kinase regulator activity"/>
    <property type="evidence" value="ECO:0007669"/>
    <property type="project" value="TreeGrafter"/>
</dbReference>
<dbReference type="CDD" id="cd20557">
    <property type="entry name" value="CYCLIN_ScPCL1-like"/>
    <property type="match status" value="1"/>
</dbReference>
<dbReference type="InterPro" id="IPR013922">
    <property type="entry name" value="Cyclin_PHO80-like"/>
</dbReference>
<dbReference type="AlphaFoldDB" id="A0A4P9XU93"/>
<dbReference type="GO" id="GO:0019901">
    <property type="term" value="F:protein kinase binding"/>
    <property type="evidence" value="ECO:0007669"/>
    <property type="project" value="InterPro"/>
</dbReference>
<dbReference type="Gene3D" id="1.10.472.10">
    <property type="entry name" value="Cyclin-like"/>
    <property type="match status" value="1"/>
</dbReference>
<keyword evidence="2" id="KW-1185">Reference proteome</keyword>